<dbReference type="AlphaFoldDB" id="A0A7N0V3K2"/>
<evidence type="ECO:0000313" key="1">
    <source>
        <dbReference type="EnsemblPlants" id="Kaladp0101s0010.1.v1.1.CDS.1"/>
    </source>
</evidence>
<name>A0A7N0V3K2_KALFE</name>
<protein>
    <submittedName>
        <fullName evidence="1">Uncharacterized protein</fullName>
    </submittedName>
</protein>
<dbReference type="EnsemblPlants" id="Kaladp0101s0010.1.v1.1">
    <property type="protein sequence ID" value="Kaladp0101s0010.1.v1.1.CDS.1"/>
    <property type="gene ID" value="Kaladp0101s0010.v1.1"/>
</dbReference>
<accession>A0A7N0V3K2</accession>
<dbReference type="Gramene" id="Kaladp0101s0010.1.v1.1">
    <property type="protein sequence ID" value="Kaladp0101s0010.1.v1.1.CDS.1"/>
    <property type="gene ID" value="Kaladp0101s0010.v1.1"/>
</dbReference>
<sequence>MLIQIDICKLIFNWSRKISDFGLNAPVPVAVIFICKSTNCRIPCYKVRQLEHV</sequence>
<keyword evidence="2" id="KW-1185">Reference proteome</keyword>
<proteinExistence type="predicted"/>
<evidence type="ECO:0000313" key="2">
    <source>
        <dbReference type="Proteomes" id="UP000594263"/>
    </source>
</evidence>
<organism evidence="1 2">
    <name type="scientific">Kalanchoe fedtschenkoi</name>
    <name type="common">Lavender scallops</name>
    <name type="synonym">South American air plant</name>
    <dbReference type="NCBI Taxonomy" id="63787"/>
    <lineage>
        <taxon>Eukaryota</taxon>
        <taxon>Viridiplantae</taxon>
        <taxon>Streptophyta</taxon>
        <taxon>Embryophyta</taxon>
        <taxon>Tracheophyta</taxon>
        <taxon>Spermatophyta</taxon>
        <taxon>Magnoliopsida</taxon>
        <taxon>eudicotyledons</taxon>
        <taxon>Gunneridae</taxon>
        <taxon>Pentapetalae</taxon>
        <taxon>Saxifragales</taxon>
        <taxon>Crassulaceae</taxon>
        <taxon>Kalanchoe</taxon>
    </lineage>
</organism>
<reference evidence="1" key="1">
    <citation type="submission" date="2021-01" db="UniProtKB">
        <authorList>
            <consortium name="EnsemblPlants"/>
        </authorList>
    </citation>
    <scope>IDENTIFICATION</scope>
</reference>
<dbReference type="Proteomes" id="UP000594263">
    <property type="component" value="Unplaced"/>
</dbReference>